<evidence type="ECO:0000313" key="4">
    <source>
        <dbReference type="Proteomes" id="UP000310636"/>
    </source>
</evidence>
<reference evidence="3 4" key="1">
    <citation type="submission" date="2019-04" db="EMBL/GenBank/DDBJ databases">
        <title>Cohnella sp. nov. isolated from preserved vegetables.</title>
        <authorList>
            <person name="Lin S.-Y."/>
            <person name="Hung M.-H."/>
            <person name="Young C.-C."/>
        </authorList>
    </citation>
    <scope>NUCLEOTIDE SEQUENCE [LARGE SCALE GENOMIC DNA]</scope>
    <source>
        <strain evidence="3 4">CC-MHH1044</strain>
    </source>
</reference>
<dbReference type="GO" id="GO:0016740">
    <property type="term" value="F:transferase activity"/>
    <property type="evidence" value="ECO:0007669"/>
    <property type="project" value="UniProtKB-KW"/>
</dbReference>
<feature type="domain" description="Glycosyltransferase Maf N-terminal" evidence="2">
    <location>
        <begin position="80"/>
        <end position="164"/>
    </location>
</feature>
<organism evidence="3 4">
    <name type="scientific">Cohnella fermenti</name>
    <dbReference type="NCBI Taxonomy" id="2565925"/>
    <lineage>
        <taxon>Bacteria</taxon>
        <taxon>Bacillati</taxon>
        <taxon>Bacillota</taxon>
        <taxon>Bacilli</taxon>
        <taxon>Bacillales</taxon>
        <taxon>Paenibacillaceae</taxon>
        <taxon>Cohnella</taxon>
    </lineage>
</organism>
<sequence length="627" mass="71391">MKKFAADNLMFLREEYPEIYKLVRGLTYDQTQYAFDKARNGEPIVSYRAVGASTEYSLYSKYNPSHEAQRWTESIEMDVQGAKDVLFCGLGFGYHLKAFLEANPDKRVYVYEPQVDMLLCAIEAVDLRSVLSHKNIAMFGIGSELQTQIDLLEEAMAKSGKTVANVTVPAYRTAFKGVIDSYQEIVTQTSYAVIASSNTLKMFLKSWARNMVSNLSPNLKSPSFQGLRGECIGIPAIIIGSGPSLGMEIEHLRRLKGQALLISAGTSMMALQKFGIEPDLVVSMDPGEYNRKAFQAVVLKRIPFLYIPTIHSAILKREFDHLMHAFYQLDTPSAYLMGLNNSDPIFMNTGTVSGTAIQAALYMGCTDIILIGQDYSFPNDQFYAAGVEHASDAVNRKRMDQLAEWVPNVQGGQNRSNRQMGVSREGIEQMLEKFSGFRYYNASRVGAQIKYTENKTFEELTELGLFKPMGESWFIDKLRTRLKPYPEDRQAAIRNRVRRSYEKSISFRVAFRELEGHVELAQRKMQEWGAAQFQEWLLRFESIWAPVIDDEVFKNFYGFFLQIELNHMDRNWQEMREENDLSRKTFLLLEILLPVIAKWNELSPILIGNFEEVLNTPEFAVGAPVSS</sequence>
<dbReference type="PANTHER" id="PTHR41786:SF1">
    <property type="entry name" value="6-HYDROXYMETHYLPTERIN DIPHOSPHOKINASE MPTE-LIKE DOMAIN-CONTAINING PROTEIN"/>
    <property type="match status" value="1"/>
</dbReference>
<dbReference type="OrthoDB" id="5291305at2"/>
<accession>A0A4S4C152</accession>
<dbReference type="Proteomes" id="UP000310636">
    <property type="component" value="Unassembled WGS sequence"/>
</dbReference>
<feature type="domain" description="6-hydroxymethylpterin diphosphokinase MptE-like" evidence="1">
    <location>
        <begin position="210"/>
        <end position="379"/>
    </location>
</feature>
<dbReference type="RefSeq" id="WP_136369638.1">
    <property type="nucleotide sequence ID" value="NZ_SSOB01000010.1"/>
</dbReference>
<name>A0A4S4C152_9BACL</name>
<dbReference type="InterPro" id="IPR045376">
    <property type="entry name" value="Maf_N"/>
</dbReference>
<protein>
    <submittedName>
        <fullName evidence="3">Motility associated factor glycosyltransferase family protein</fullName>
    </submittedName>
</protein>
<comment type="caution">
    <text evidence="3">The sequence shown here is derived from an EMBL/GenBank/DDBJ whole genome shotgun (WGS) entry which is preliminary data.</text>
</comment>
<dbReference type="EMBL" id="SSOB01000010">
    <property type="protein sequence ID" value="THF80799.1"/>
    <property type="molecule type" value="Genomic_DNA"/>
</dbReference>
<evidence type="ECO:0000313" key="3">
    <source>
        <dbReference type="EMBL" id="THF80799.1"/>
    </source>
</evidence>
<dbReference type="AlphaFoldDB" id="A0A4S4C152"/>
<dbReference type="Gene3D" id="3.90.1480.10">
    <property type="entry name" value="Alpha-2,3-sialyltransferase"/>
    <property type="match status" value="1"/>
</dbReference>
<proteinExistence type="predicted"/>
<evidence type="ECO:0000259" key="2">
    <source>
        <dbReference type="Pfam" id="PF20157"/>
    </source>
</evidence>
<dbReference type="InterPro" id="IPR002826">
    <property type="entry name" value="MptE-like"/>
</dbReference>
<dbReference type="PANTHER" id="PTHR41786">
    <property type="entry name" value="MOTILITY ACCESSORY FACTOR MAF"/>
    <property type="match status" value="1"/>
</dbReference>
<keyword evidence="4" id="KW-1185">Reference proteome</keyword>
<gene>
    <name evidence="3" type="ORF">E6C55_09960</name>
</gene>
<keyword evidence="3" id="KW-0808">Transferase</keyword>
<evidence type="ECO:0000259" key="1">
    <source>
        <dbReference type="Pfam" id="PF01973"/>
    </source>
</evidence>
<dbReference type="Pfam" id="PF01973">
    <property type="entry name" value="MptE-like"/>
    <property type="match status" value="1"/>
</dbReference>
<dbReference type="Pfam" id="PF20157">
    <property type="entry name" value="Maf_flag10_N"/>
    <property type="match status" value="1"/>
</dbReference>